<dbReference type="InterPro" id="IPR050833">
    <property type="entry name" value="Poly_Biosynth_Transport"/>
</dbReference>
<feature type="transmembrane region" description="Helical" evidence="6">
    <location>
        <begin position="390"/>
        <end position="407"/>
    </location>
</feature>
<evidence type="ECO:0000256" key="1">
    <source>
        <dbReference type="ARBA" id="ARBA00004651"/>
    </source>
</evidence>
<dbReference type="KEGG" id="bgz:XH91_11570"/>
<protein>
    <recommendedName>
        <fullName evidence="9">Lipopolysaccharide biosynthesis protein</fullName>
    </recommendedName>
</protein>
<dbReference type="PANTHER" id="PTHR30250:SF11">
    <property type="entry name" value="O-ANTIGEN TRANSPORTER-RELATED"/>
    <property type="match status" value="1"/>
</dbReference>
<keyword evidence="3 6" id="KW-0812">Transmembrane</keyword>
<feature type="transmembrane region" description="Helical" evidence="6">
    <location>
        <begin position="169"/>
        <end position="194"/>
    </location>
</feature>
<dbReference type="PANTHER" id="PTHR30250">
    <property type="entry name" value="PST FAMILY PREDICTED COLANIC ACID TRANSPORTER"/>
    <property type="match status" value="1"/>
</dbReference>
<sequence length="510" mass="55120">MGPGDYGRHSRVRRLVQGWSANLVQLALGITQQVFLVPVFLQFWTGEGLAAWFAIVAAGNLMLVADAGLQLHVINRFLTFKSSVDPDGRTASFYARMHRIYLAVAGGLSLLLLALVRFVPPSTTLGFQDITGFDTAFLIMTISVLAIMPSNLVSALYRARGEYGRAVWLQNAAMLVAQFAQVVAVLIAGTLIAVTIAFTAIQVAMALFLLVVDAPRLFPFLRRKQTRASWRWSGGQFRLAFPFAVANLTELALLNAPVLLVSALLVDRIAVAQWGLMRVVVGLLRGLCVQVSLPLAAELGHDHAIGDRERLRRLFARGSLLVTVLSSLIVSGLLPFWSDFFALWTHDSIPYDAALTATLLLGSVATAPSLLALSFANYSNRRELLVRTKGLQLIAFLILSVTLIPMLGVLGAAISIVLSDFLIQTCVLGVIVMRQTLQSAGRHLLFSGVVAVAIILLGYGVGAVIRSSLPLAGFPRLAGESVLWLAAMALVAGVIWTRRIRDTLMASIPD</sequence>
<evidence type="ECO:0000256" key="4">
    <source>
        <dbReference type="ARBA" id="ARBA00022989"/>
    </source>
</evidence>
<keyword evidence="5 6" id="KW-0472">Membrane</keyword>
<keyword evidence="2" id="KW-1003">Cell membrane</keyword>
<evidence type="ECO:0000313" key="7">
    <source>
        <dbReference type="EMBL" id="QAU45928.1"/>
    </source>
</evidence>
<accession>A0AAE5WZA6</accession>
<comment type="subcellular location">
    <subcellularLocation>
        <location evidence="1">Cell membrane</location>
        <topology evidence="1">Multi-pass membrane protein</topology>
    </subcellularLocation>
</comment>
<feature type="transmembrane region" description="Helical" evidence="6">
    <location>
        <begin position="413"/>
        <end position="432"/>
    </location>
</feature>
<organism evidence="7 8">
    <name type="scientific">Bradyrhizobium guangzhouense</name>
    <dbReference type="NCBI Taxonomy" id="1325095"/>
    <lineage>
        <taxon>Bacteria</taxon>
        <taxon>Pseudomonadati</taxon>
        <taxon>Pseudomonadota</taxon>
        <taxon>Alphaproteobacteria</taxon>
        <taxon>Hyphomicrobiales</taxon>
        <taxon>Nitrobacteraceae</taxon>
        <taxon>Bradyrhizobium</taxon>
    </lineage>
</organism>
<feature type="transmembrane region" description="Helical" evidence="6">
    <location>
        <begin position="357"/>
        <end position="378"/>
    </location>
</feature>
<feature type="transmembrane region" description="Helical" evidence="6">
    <location>
        <begin position="239"/>
        <end position="265"/>
    </location>
</feature>
<evidence type="ECO:0000313" key="8">
    <source>
        <dbReference type="Proteomes" id="UP000288972"/>
    </source>
</evidence>
<dbReference type="AlphaFoldDB" id="A0AAE5WZA6"/>
<feature type="transmembrane region" description="Helical" evidence="6">
    <location>
        <begin position="477"/>
        <end position="496"/>
    </location>
</feature>
<evidence type="ECO:0000256" key="3">
    <source>
        <dbReference type="ARBA" id="ARBA00022692"/>
    </source>
</evidence>
<evidence type="ECO:0000256" key="2">
    <source>
        <dbReference type="ARBA" id="ARBA00022475"/>
    </source>
</evidence>
<feature type="transmembrane region" description="Helical" evidence="6">
    <location>
        <begin position="99"/>
        <end position="116"/>
    </location>
</feature>
<feature type="transmembrane region" description="Helical" evidence="6">
    <location>
        <begin position="21"/>
        <end position="44"/>
    </location>
</feature>
<feature type="transmembrane region" description="Helical" evidence="6">
    <location>
        <begin position="50"/>
        <end position="69"/>
    </location>
</feature>
<name>A0AAE5WZA6_9BRAD</name>
<evidence type="ECO:0000256" key="5">
    <source>
        <dbReference type="ARBA" id="ARBA00023136"/>
    </source>
</evidence>
<dbReference type="EMBL" id="CP030053">
    <property type="protein sequence ID" value="QAU45928.1"/>
    <property type="molecule type" value="Genomic_DNA"/>
</dbReference>
<gene>
    <name evidence="7" type="ORF">XH91_11570</name>
</gene>
<feature type="transmembrane region" description="Helical" evidence="6">
    <location>
        <begin position="444"/>
        <end position="465"/>
    </location>
</feature>
<keyword evidence="4 6" id="KW-1133">Transmembrane helix</keyword>
<feature type="transmembrane region" description="Helical" evidence="6">
    <location>
        <begin position="136"/>
        <end position="157"/>
    </location>
</feature>
<feature type="transmembrane region" description="Helical" evidence="6">
    <location>
        <begin position="314"/>
        <end position="337"/>
    </location>
</feature>
<proteinExistence type="predicted"/>
<dbReference type="GO" id="GO:0005886">
    <property type="term" value="C:plasma membrane"/>
    <property type="evidence" value="ECO:0007669"/>
    <property type="project" value="UniProtKB-SubCell"/>
</dbReference>
<dbReference type="Proteomes" id="UP000288972">
    <property type="component" value="Chromosome"/>
</dbReference>
<evidence type="ECO:0008006" key="9">
    <source>
        <dbReference type="Google" id="ProtNLM"/>
    </source>
</evidence>
<evidence type="ECO:0000256" key="6">
    <source>
        <dbReference type="SAM" id="Phobius"/>
    </source>
</evidence>
<reference evidence="7 8" key="1">
    <citation type="submission" date="2018-06" db="EMBL/GenBank/DDBJ databases">
        <title>Comparative genomics of rhizobia nodulating Arachis hypogaea in China.</title>
        <authorList>
            <person name="Li Y."/>
        </authorList>
    </citation>
    <scope>NUCLEOTIDE SEQUENCE [LARGE SCALE GENOMIC DNA]</scope>
    <source>
        <strain evidence="7 8">CCBAU 51670</strain>
    </source>
</reference>